<feature type="transmembrane region" description="Helical" evidence="1">
    <location>
        <begin position="250"/>
        <end position="269"/>
    </location>
</feature>
<dbReference type="EMBL" id="BQKV01000098">
    <property type="protein sequence ID" value="GJN65485.1"/>
    <property type="molecule type" value="Genomic_DNA"/>
</dbReference>
<feature type="transmembrane region" description="Helical" evidence="1">
    <location>
        <begin position="58"/>
        <end position="77"/>
    </location>
</feature>
<keyword evidence="1" id="KW-0812">Transmembrane</keyword>
<organism evidence="3 4">
    <name type="scientific">Faecalibacterium gallinarum</name>
    <dbReference type="NCBI Taxonomy" id="2903556"/>
    <lineage>
        <taxon>Bacteria</taxon>
        <taxon>Bacillati</taxon>
        <taxon>Bacillota</taxon>
        <taxon>Clostridia</taxon>
        <taxon>Eubacteriales</taxon>
        <taxon>Oscillospiraceae</taxon>
        <taxon>Faecalibacterium</taxon>
    </lineage>
</organism>
<feature type="transmembrane region" description="Helical" evidence="1">
    <location>
        <begin position="98"/>
        <end position="120"/>
    </location>
</feature>
<evidence type="ECO:0000256" key="1">
    <source>
        <dbReference type="SAM" id="Phobius"/>
    </source>
</evidence>
<protein>
    <recommendedName>
        <fullName evidence="2">Acyltransferase 3 domain-containing protein</fullName>
    </recommendedName>
</protein>
<sequence length="350" mass="39530">MEKRRVELDVLRVILAALVVLGHGSFYTLETTFGGVDYGGLLGRDTVFHGVISGLSSWIYTFHMPAYFCLSGAVFALELRRGKYPSLGRLAAAKARRLLAPLCFVWLAWNIPLKWVSGYYAGQAHPLGAALVQIFFPEGVYLWFLEALFLVFLLDHLLVTRIQSPARQFGLAALAFLAGLVFWRYFRPWTPAGNPFKYLVWFWLGRWMDPVTRRLRRRFGRGLLHLETVLFFGAWVAVERLPWGGWLLEVSLLPLLGTLWVWELAARLARSRGVGERARRWAGYTFGLYLWADPVNYLVLYGAWQLGGPAFFGSEAGAAVLYGLRVAGSALAAVGITALLRKYKFPLQIY</sequence>
<dbReference type="AlphaFoldDB" id="A0AA37J0C1"/>
<keyword evidence="1" id="KW-1133">Transmembrane helix</keyword>
<keyword evidence="4" id="KW-1185">Reference proteome</keyword>
<keyword evidence="1" id="KW-0472">Membrane</keyword>
<feature type="transmembrane region" description="Helical" evidence="1">
    <location>
        <begin position="316"/>
        <end position="340"/>
    </location>
</feature>
<dbReference type="Pfam" id="PF01757">
    <property type="entry name" value="Acyl_transf_3"/>
    <property type="match status" value="1"/>
</dbReference>
<accession>A0AA37J0C1</accession>
<comment type="caution">
    <text evidence="3">The sequence shown here is derived from an EMBL/GenBank/DDBJ whole genome shotgun (WGS) entry which is preliminary data.</text>
</comment>
<gene>
    <name evidence="3" type="ORF">JCM17207_21100</name>
</gene>
<evidence type="ECO:0000259" key="2">
    <source>
        <dbReference type="Pfam" id="PF01757"/>
    </source>
</evidence>
<dbReference type="RefSeq" id="WP_238317701.1">
    <property type="nucleotide sequence ID" value="NZ_BQKV01000098.1"/>
</dbReference>
<proteinExistence type="predicted"/>
<feature type="transmembrane region" description="Helical" evidence="1">
    <location>
        <begin position="281"/>
        <end position="304"/>
    </location>
</feature>
<dbReference type="InterPro" id="IPR002656">
    <property type="entry name" value="Acyl_transf_3_dom"/>
</dbReference>
<name>A0AA37J0C1_9FIRM</name>
<feature type="domain" description="Acyltransferase 3" evidence="2">
    <location>
        <begin position="6"/>
        <end position="320"/>
    </location>
</feature>
<dbReference type="GO" id="GO:0016747">
    <property type="term" value="F:acyltransferase activity, transferring groups other than amino-acyl groups"/>
    <property type="evidence" value="ECO:0007669"/>
    <property type="project" value="InterPro"/>
</dbReference>
<feature type="transmembrane region" description="Helical" evidence="1">
    <location>
        <begin position="169"/>
        <end position="186"/>
    </location>
</feature>
<dbReference type="Proteomes" id="UP001055185">
    <property type="component" value="Unassembled WGS sequence"/>
</dbReference>
<feature type="transmembrane region" description="Helical" evidence="1">
    <location>
        <begin position="12"/>
        <end position="29"/>
    </location>
</feature>
<evidence type="ECO:0000313" key="3">
    <source>
        <dbReference type="EMBL" id="GJN65485.1"/>
    </source>
</evidence>
<feature type="transmembrane region" description="Helical" evidence="1">
    <location>
        <begin position="140"/>
        <end position="157"/>
    </location>
</feature>
<evidence type="ECO:0000313" key="4">
    <source>
        <dbReference type="Proteomes" id="UP001055185"/>
    </source>
</evidence>
<reference evidence="3" key="1">
    <citation type="journal article" date="2022" name="Int. J. Syst. Evol. Microbiol.">
        <title>Genome-based, phenotypic and chemotaxonomic classification of Faecalibacterium strains: proposal of three novel species Faecalibacterium duncaniae sp. nov., Faecalibacterium hattorii sp. nov. and Faecalibacterium gallinarum sp. nov. .</title>
        <authorList>
            <person name="Sakamoto M."/>
            <person name="Sakurai N."/>
            <person name="Tanno H."/>
            <person name="Iino T."/>
            <person name="Ohkuma M."/>
            <person name="Endo A."/>
        </authorList>
    </citation>
    <scope>NUCLEOTIDE SEQUENCE</scope>
    <source>
        <strain evidence="3">JCM 17207</strain>
    </source>
</reference>